<evidence type="ECO:0000313" key="3">
    <source>
        <dbReference type="Proteomes" id="UP000041254"/>
    </source>
</evidence>
<evidence type="ECO:0000259" key="1">
    <source>
        <dbReference type="PROSITE" id="PS51792"/>
    </source>
</evidence>
<accession>A0A0G4F0X2</accession>
<proteinExistence type="predicted"/>
<dbReference type="InParanoid" id="A0A0G4F0X2"/>
<keyword evidence="3" id="KW-1185">Reference proteome</keyword>
<dbReference type="PROSITE" id="PS51792">
    <property type="entry name" value="YIPPEE"/>
    <property type="match status" value="1"/>
</dbReference>
<dbReference type="OrthoDB" id="267517at2759"/>
<dbReference type="Proteomes" id="UP000041254">
    <property type="component" value="Unassembled WGS sequence"/>
</dbReference>
<dbReference type="STRING" id="1169540.A0A0G4F0X2"/>
<dbReference type="EMBL" id="CDMY01000356">
    <property type="protein sequence ID" value="CEM05173.1"/>
    <property type="molecule type" value="Genomic_DNA"/>
</dbReference>
<name>A0A0G4F0X2_VITBC</name>
<dbReference type="PhylomeDB" id="A0A0G4F0X2"/>
<protein>
    <recommendedName>
        <fullName evidence="1">Yippee domain-containing protein</fullName>
    </recommendedName>
</protein>
<dbReference type="AlphaFoldDB" id="A0A0G4F0X2"/>
<reference evidence="2 3" key="1">
    <citation type="submission" date="2014-11" db="EMBL/GenBank/DDBJ databases">
        <authorList>
            <person name="Zhu J."/>
            <person name="Qi W."/>
            <person name="Song R."/>
        </authorList>
    </citation>
    <scope>NUCLEOTIDE SEQUENCE [LARGE SCALE GENOMIC DNA]</scope>
</reference>
<sequence length="113" mass="12806">MGRLFIQYYDKTTAHRCTTCGTHITAKQLVNWIGVMGQRQPAKNYGDCINVDFSSDFEQTLSSGTYTLRSVYCRVCRNYLGWKYVASGTGDPGNKEKEGTYMLLDDNLEPIEV</sequence>
<evidence type="ECO:0000313" key="2">
    <source>
        <dbReference type="EMBL" id="CEM05173.1"/>
    </source>
</evidence>
<dbReference type="InterPro" id="IPR034751">
    <property type="entry name" value="Yippee"/>
</dbReference>
<dbReference type="VEuPathDB" id="CryptoDB:Vbra_14143"/>
<dbReference type="PANTHER" id="PTHR13848">
    <property type="entry name" value="PROTEIN YIPPEE-LIKE CG15309-RELATED"/>
    <property type="match status" value="1"/>
</dbReference>
<feature type="domain" description="Yippee" evidence="1">
    <location>
        <begin position="13"/>
        <end position="112"/>
    </location>
</feature>
<organism evidence="2 3">
    <name type="scientific">Vitrella brassicaformis (strain CCMP3155)</name>
    <dbReference type="NCBI Taxonomy" id="1169540"/>
    <lineage>
        <taxon>Eukaryota</taxon>
        <taxon>Sar</taxon>
        <taxon>Alveolata</taxon>
        <taxon>Colpodellida</taxon>
        <taxon>Vitrellaceae</taxon>
        <taxon>Vitrella</taxon>
    </lineage>
</organism>
<gene>
    <name evidence="2" type="ORF">Vbra_14143</name>
</gene>
<dbReference type="InterPro" id="IPR039058">
    <property type="entry name" value="Yippee_fam"/>
</dbReference>